<accession>A0AAD8LYC0</accession>
<feature type="domain" description="MHD2" evidence="3">
    <location>
        <begin position="933"/>
        <end position="1043"/>
    </location>
</feature>
<dbReference type="PANTHER" id="PTHR31280:SF3">
    <property type="entry name" value="DNA TOPOISOMERASE 4 SUBUNIT B (DUF810)"/>
    <property type="match status" value="1"/>
</dbReference>
<dbReference type="Pfam" id="PF25761">
    <property type="entry name" value="TPR_PATROL1"/>
    <property type="match status" value="1"/>
</dbReference>
<dbReference type="PROSITE" id="PS51259">
    <property type="entry name" value="MHD2"/>
    <property type="match status" value="1"/>
</dbReference>
<dbReference type="InterPro" id="IPR057984">
    <property type="entry name" value="PATROL1_C"/>
</dbReference>
<dbReference type="InterPro" id="IPR014772">
    <property type="entry name" value="Munc13_dom-2"/>
</dbReference>
<organism evidence="4 5">
    <name type="scientific">Heracleum sosnowskyi</name>
    <dbReference type="NCBI Taxonomy" id="360622"/>
    <lineage>
        <taxon>Eukaryota</taxon>
        <taxon>Viridiplantae</taxon>
        <taxon>Streptophyta</taxon>
        <taxon>Embryophyta</taxon>
        <taxon>Tracheophyta</taxon>
        <taxon>Spermatophyta</taxon>
        <taxon>Magnoliopsida</taxon>
        <taxon>eudicotyledons</taxon>
        <taxon>Gunneridae</taxon>
        <taxon>Pentapetalae</taxon>
        <taxon>asterids</taxon>
        <taxon>campanulids</taxon>
        <taxon>Apiales</taxon>
        <taxon>Apiaceae</taxon>
        <taxon>Apioideae</taxon>
        <taxon>apioid superclade</taxon>
        <taxon>Tordylieae</taxon>
        <taxon>Tordyliinae</taxon>
        <taxon>Heracleum</taxon>
    </lineage>
</organism>
<protein>
    <submittedName>
        <fullName evidence="4">Lethal(3)malignant brain tumor-like protein</fullName>
    </submittedName>
</protein>
<dbReference type="Gene3D" id="1.10.357.50">
    <property type="match status" value="1"/>
</dbReference>
<reference evidence="4" key="1">
    <citation type="submission" date="2023-02" db="EMBL/GenBank/DDBJ databases">
        <title>Genome of toxic invasive species Heracleum sosnowskyi carries increased number of genes despite the absence of recent whole-genome duplications.</title>
        <authorList>
            <person name="Schelkunov M."/>
            <person name="Shtratnikova V."/>
            <person name="Makarenko M."/>
            <person name="Klepikova A."/>
            <person name="Omelchenko D."/>
            <person name="Novikova G."/>
            <person name="Obukhova E."/>
            <person name="Bogdanov V."/>
            <person name="Penin A."/>
            <person name="Logacheva M."/>
        </authorList>
    </citation>
    <scope>NUCLEOTIDE SEQUENCE</scope>
    <source>
        <strain evidence="4">Hsosn_3</strain>
        <tissue evidence="4">Leaf</tissue>
    </source>
</reference>
<comment type="caution">
    <text evidence="4">The sequence shown here is derived from an EMBL/GenBank/DDBJ whole genome shotgun (WGS) entry which is preliminary data.</text>
</comment>
<evidence type="ECO:0000313" key="5">
    <source>
        <dbReference type="Proteomes" id="UP001237642"/>
    </source>
</evidence>
<dbReference type="PANTHER" id="PTHR31280">
    <property type="entry name" value="PROTEIN UNC-13 HOMOLOG"/>
    <property type="match status" value="1"/>
</dbReference>
<name>A0AAD8LYC0_9APIA</name>
<gene>
    <name evidence="4" type="ORF">POM88_052716</name>
</gene>
<dbReference type="PROSITE" id="PS51258">
    <property type="entry name" value="MHD1"/>
    <property type="match status" value="1"/>
</dbReference>
<evidence type="ECO:0000259" key="3">
    <source>
        <dbReference type="PROSITE" id="PS51259"/>
    </source>
</evidence>
<dbReference type="AlphaFoldDB" id="A0AAD8LYC0"/>
<feature type="domain" description="MHD1" evidence="2">
    <location>
        <begin position="648"/>
        <end position="780"/>
    </location>
</feature>
<evidence type="ECO:0000259" key="2">
    <source>
        <dbReference type="PROSITE" id="PS51258"/>
    </source>
</evidence>
<feature type="region of interest" description="Disordered" evidence="1">
    <location>
        <begin position="97"/>
        <end position="121"/>
    </location>
</feature>
<reference evidence="4" key="2">
    <citation type="submission" date="2023-05" db="EMBL/GenBank/DDBJ databases">
        <authorList>
            <person name="Schelkunov M.I."/>
        </authorList>
    </citation>
    <scope>NUCLEOTIDE SEQUENCE</scope>
    <source>
        <strain evidence="4">Hsosn_3</strain>
        <tissue evidence="4">Leaf</tissue>
    </source>
</reference>
<dbReference type="Proteomes" id="UP001237642">
    <property type="component" value="Unassembled WGS sequence"/>
</dbReference>
<dbReference type="InterPro" id="IPR008528">
    <property type="entry name" value="unc-13_homologue"/>
</dbReference>
<dbReference type="InterPro" id="IPR014770">
    <property type="entry name" value="Munc13_1"/>
</dbReference>
<proteinExistence type="predicted"/>
<keyword evidence="5" id="KW-1185">Reference proteome</keyword>
<evidence type="ECO:0000313" key="4">
    <source>
        <dbReference type="EMBL" id="KAK1352878.1"/>
    </source>
</evidence>
<dbReference type="EMBL" id="JAUIZM010000014">
    <property type="protein sequence ID" value="KAK1352878.1"/>
    <property type="molecule type" value="Genomic_DNA"/>
</dbReference>
<sequence length="1156" mass="131165">METTPSLLQRYRRDRRKLLKFLLSPSAGYIKELRNSTAGAIPLSSIDFDTLSADYVLHCIHQSNGVLDVSEATRKFAEESRYPITMDSELGGTYFLVSDPESAGSPPRRAPPPIVANHSSISDLHPSDPHDSLIAQKVSVPSSEFKNKYAATQQKLKPLNRVLSLGLPALHTGLSDDDLRESAYEILLTCMAFYGLEIYSFEDQKKDKSSGFLAGLKNKRDKKHLQPQSQSPERHEEVINTIRVQMQISEAMDACVRQTSMQFASRKACGQLDILQISLGLLNGIFKSDFLYEKPYMQWKKRQANILEEVLISVNHLITDKQVIETLLAKINNSEEWDNLMSASERTEVLAAIRQVSLLLSSVNGHFGIQGETCYWATSYHFNIRLYEKLLFGIFDILDEGNFIEGADEFLKLCKLTWSTLGITQKLHSALYGWVLFQQFVLTEEEMLLDHAIIEVQKLLSAESIKGKDEEYINSLICYTECDDSEPEMNLVQAILWSMTYWCDSKLQDYHLHFSQEHGFFEKVLTMALVLRNKNYVSRDENKLTSDALSGPDAIHVRMYVERSVEAAYRRIENTIILESQMERANALAVLAKDVRVIAEKELNVYSPVLCHWYPESAMVAAKLLHQLYGERLKPFLEQVSSLSDEVKLVLPAVGRLERSLSLLFSSTCKENEAQSFSCLELDRYQLGKFSRPIILEWVIAQHARILEWTGRALDLEKWEPLSHQQKHSSSAVEVFRIIEETVDQLFALSLPLDITHLQALLSIIFHTLDSYLQKVCSHIVDKHHLYPPVPPLTRYKEAVFPMIKKKVVEDVLLEEEVNSSLAELTVSKLCIRLNTLQYIQKQMGILEDGIRKSWGSAILSENNRGEDNPEASETVLEYSESVDELFVATFDSLRDTAADAIRRTCEFIGARVVFWDLRDSFLFRLYHGSVGSARFDNILPNFDSVLNNICGSVDDVLRDLVVASICKASLDGYVWVLLDGGPSCAFSDADVNMMEEDLNMLKDFFIADGEGLPRSLVENEAQFAHQILKLFSLQTESVIQMLMTASELIPTGVESQKHGHRHVVDARTLVRVLCHKKDKEASQFLKLHYQLPASSDYEDESPLKESGLKPPMMADLIRTTSLQWSNSGHDSFKSIKKKLQKVTSEMRHTGSLSYS</sequence>
<evidence type="ECO:0000256" key="1">
    <source>
        <dbReference type="SAM" id="MobiDB-lite"/>
    </source>
</evidence>